<keyword evidence="2" id="KW-0472">Membrane</keyword>
<reference evidence="3 4" key="1">
    <citation type="submission" date="2024-02" db="EMBL/GenBank/DDBJ databases">
        <title>Distribution and functional of Brevundimonas-related endobacteria within Verticillium dahliae.</title>
        <authorList>
            <person name="Zeng H."/>
        </authorList>
    </citation>
    <scope>NUCLEOTIDE SEQUENCE [LARGE SCALE GENOMIC DNA]</scope>
    <source>
        <strain evidence="3 4">TRM 44200</strain>
    </source>
</reference>
<evidence type="ECO:0000313" key="3">
    <source>
        <dbReference type="EMBL" id="WWT53776.1"/>
    </source>
</evidence>
<protein>
    <recommendedName>
        <fullName evidence="5">SPOR domain-containing protein</fullName>
    </recommendedName>
</protein>
<feature type="transmembrane region" description="Helical" evidence="2">
    <location>
        <begin position="30"/>
        <end position="51"/>
    </location>
</feature>
<feature type="region of interest" description="Disordered" evidence="1">
    <location>
        <begin position="59"/>
        <end position="103"/>
    </location>
</feature>
<feature type="compositionally biased region" description="Pro residues" evidence="1">
    <location>
        <begin position="73"/>
        <end position="103"/>
    </location>
</feature>
<name>A0ABZ2I819_9CAUL</name>
<dbReference type="EMBL" id="CP146369">
    <property type="protein sequence ID" value="WWT53776.1"/>
    <property type="molecule type" value="Genomic_DNA"/>
</dbReference>
<keyword evidence="2" id="KW-1133">Transmembrane helix</keyword>
<feature type="region of interest" description="Disordered" evidence="1">
    <location>
        <begin position="1"/>
        <end position="29"/>
    </location>
</feature>
<organism evidence="3 4">
    <name type="scientific">Brevundimonas olei</name>
    <dbReference type="NCBI Taxonomy" id="657642"/>
    <lineage>
        <taxon>Bacteria</taxon>
        <taxon>Pseudomonadati</taxon>
        <taxon>Pseudomonadota</taxon>
        <taxon>Alphaproteobacteria</taxon>
        <taxon>Caulobacterales</taxon>
        <taxon>Caulobacteraceae</taxon>
        <taxon>Brevundimonas</taxon>
    </lineage>
</organism>
<accession>A0ABZ2I819</accession>
<dbReference type="Proteomes" id="UP001363460">
    <property type="component" value="Chromosome"/>
</dbReference>
<evidence type="ECO:0008006" key="5">
    <source>
        <dbReference type="Google" id="ProtNLM"/>
    </source>
</evidence>
<proteinExistence type="predicted"/>
<evidence type="ECO:0000313" key="4">
    <source>
        <dbReference type="Proteomes" id="UP001363460"/>
    </source>
</evidence>
<keyword evidence="4" id="KW-1185">Reference proteome</keyword>
<keyword evidence="2" id="KW-0812">Transmembrane</keyword>
<dbReference type="RefSeq" id="WP_291781949.1">
    <property type="nucleotide sequence ID" value="NZ_CP146369.1"/>
</dbReference>
<gene>
    <name evidence="3" type="ORF">V8J38_10975</name>
</gene>
<evidence type="ECO:0000256" key="2">
    <source>
        <dbReference type="SAM" id="Phobius"/>
    </source>
</evidence>
<evidence type="ECO:0000256" key="1">
    <source>
        <dbReference type="SAM" id="MobiDB-lite"/>
    </source>
</evidence>
<sequence>MTDPNLPPERVVHQTTINTSSPPPRKSGGVGLAFVVGGLVVLVAIIAWFVFGSGRVPEPERPNLDVDITVPTPRLPEVPDRPAPPELPRPSEPPQVATPPSQD</sequence>